<comment type="caution">
    <text evidence="2">The sequence shown here is derived from an EMBL/GenBank/DDBJ whole genome shotgun (WGS) entry which is preliminary data.</text>
</comment>
<evidence type="ECO:0000313" key="3">
    <source>
        <dbReference type="Proteomes" id="UP000824209"/>
    </source>
</evidence>
<reference evidence="2" key="2">
    <citation type="submission" date="2021-04" db="EMBL/GenBank/DDBJ databases">
        <authorList>
            <person name="Gilroy R."/>
        </authorList>
    </citation>
    <scope>NUCLEOTIDE SEQUENCE</scope>
    <source>
        <strain evidence="2">ChiBcec8-14828</strain>
    </source>
</reference>
<dbReference type="AlphaFoldDB" id="A0A9D2M234"/>
<reference evidence="2" key="1">
    <citation type="journal article" date="2021" name="PeerJ">
        <title>Extensive microbial diversity within the chicken gut microbiome revealed by metagenomics and culture.</title>
        <authorList>
            <person name="Gilroy R."/>
            <person name="Ravi A."/>
            <person name="Getino M."/>
            <person name="Pursley I."/>
            <person name="Horton D.L."/>
            <person name="Alikhan N.F."/>
            <person name="Baker D."/>
            <person name="Gharbi K."/>
            <person name="Hall N."/>
            <person name="Watson M."/>
            <person name="Adriaenssens E.M."/>
            <person name="Foster-Nyarko E."/>
            <person name="Jarju S."/>
            <person name="Secka A."/>
            <person name="Antonio M."/>
            <person name="Oren A."/>
            <person name="Chaudhuri R.R."/>
            <person name="La Ragione R."/>
            <person name="Hildebrand F."/>
            <person name="Pallen M.J."/>
        </authorList>
    </citation>
    <scope>NUCLEOTIDE SEQUENCE</scope>
    <source>
        <strain evidence="2">ChiBcec8-14828</strain>
    </source>
</reference>
<gene>
    <name evidence="2" type="ORF">H9943_02615</name>
</gene>
<evidence type="ECO:0000313" key="2">
    <source>
        <dbReference type="EMBL" id="HJB39271.1"/>
    </source>
</evidence>
<organism evidence="2 3">
    <name type="scientific">Candidatus Ruthenibacterium avium</name>
    <dbReference type="NCBI Taxonomy" id="2838751"/>
    <lineage>
        <taxon>Bacteria</taxon>
        <taxon>Bacillati</taxon>
        <taxon>Bacillota</taxon>
        <taxon>Clostridia</taxon>
        <taxon>Eubacteriales</taxon>
        <taxon>Oscillospiraceae</taxon>
        <taxon>Ruthenibacterium</taxon>
    </lineage>
</organism>
<accession>A0A9D2M234</accession>
<sequence length="161" mass="17586">MDSNLSKILHDLANSAADAAAGARSAMMSAKEAIGEKYDNVKLNMELNQLDEQQENVFSDIGRMMFLMHTGKVKDTVMTEDGPKTPQQVIDSLLLTAEQVQQDIDALEAKLGEDDETLACLTCPKCGNVCFEGDHYCSACGEHLTAEREEPMDVPAEEVSE</sequence>
<proteinExistence type="predicted"/>
<dbReference type="EMBL" id="DWYA01000027">
    <property type="protein sequence ID" value="HJB39271.1"/>
    <property type="molecule type" value="Genomic_DNA"/>
</dbReference>
<dbReference type="Proteomes" id="UP000824209">
    <property type="component" value="Unassembled WGS sequence"/>
</dbReference>
<protein>
    <submittedName>
        <fullName evidence="2">Uncharacterized protein</fullName>
    </submittedName>
</protein>
<feature type="coiled-coil region" evidence="1">
    <location>
        <begin position="90"/>
        <end position="117"/>
    </location>
</feature>
<keyword evidence="1" id="KW-0175">Coiled coil</keyword>
<name>A0A9D2M234_9FIRM</name>
<evidence type="ECO:0000256" key="1">
    <source>
        <dbReference type="SAM" id="Coils"/>
    </source>
</evidence>